<name>A0A6G0K015_9STRA</name>
<keyword evidence="1" id="KW-1133">Transmembrane helix</keyword>
<comment type="caution">
    <text evidence="2">The sequence shown here is derived from an EMBL/GenBank/DDBJ whole genome shotgun (WGS) entry which is preliminary data.</text>
</comment>
<feature type="transmembrane region" description="Helical" evidence="1">
    <location>
        <begin position="68"/>
        <end position="92"/>
    </location>
</feature>
<keyword evidence="1" id="KW-0472">Membrane</keyword>
<organism evidence="2 3">
    <name type="scientific">Phytophthora fragariae</name>
    <dbReference type="NCBI Taxonomy" id="53985"/>
    <lineage>
        <taxon>Eukaryota</taxon>
        <taxon>Sar</taxon>
        <taxon>Stramenopiles</taxon>
        <taxon>Oomycota</taxon>
        <taxon>Peronosporomycetes</taxon>
        <taxon>Peronosporales</taxon>
        <taxon>Peronosporaceae</taxon>
        <taxon>Phytophthora</taxon>
    </lineage>
</organism>
<feature type="transmembrane region" description="Helical" evidence="1">
    <location>
        <begin position="21"/>
        <end position="48"/>
    </location>
</feature>
<protein>
    <submittedName>
        <fullName evidence="2">Uncharacterized protein</fullName>
    </submittedName>
</protein>
<accession>A0A6G0K015</accession>
<dbReference type="Proteomes" id="UP000488956">
    <property type="component" value="Unassembled WGS sequence"/>
</dbReference>
<dbReference type="AlphaFoldDB" id="A0A6G0K015"/>
<dbReference type="EMBL" id="QXFX01002952">
    <property type="protein sequence ID" value="KAE9072305.1"/>
    <property type="molecule type" value="Genomic_DNA"/>
</dbReference>
<sequence length="103" mass="11572">MAPTTRRIVAKKHMRVGGQPLLIVAGAIGCIKGIQRAFQIMLVLPVNIDDPLLREYHSGHSSSDPFNIFKTGPVFFTSILPVIMAPYLMYIFGNRFLTPELWE</sequence>
<evidence type="ECO:0000313" key="2">
    <source>
        <dbReference type="EMBL" id="KAE9072305.1"/>
    </source>
</evidence>
<evidence type="ECO:0000313" key="3">
    <source>
        <dbReference type="Proteomes" id="UP000488956"/>
    </source>
</evidence>
<proteinExistence type="predicted"/>
<evidence type="ECO:0000256" key="1">
    <source>
        <dbReference type="SAM" id="Phobius"/>
    </source>
</evidence>
<keyword evidence="1" id="KW-0812">Transmembrane</keyword>
<gene>
    <name evidence="2" type="ORF">PF010_g25535</name>
</gene>
<reference evidence="2 3" key="1">
    <citation type="submission" date="2018-09" db="EMBL/GenBank/DDBJ databases">
        <title>Genomic investigation of the strawberry pathogen Phytophthora fragariae indicates pathogenicity is determined by transcriptional variation in three key races.</title>
        <authorList>
            <person name="Adams T.M."/>
            <person name="Armitage A.D."/>
            <person name="Sobczyk M.K."/>
            <person name="Bates H.J."/>
            <person name="Dunwell J.M."/>
            <person name="Nellist C.F."/>
            <person name="Harrison R.J."/>
        </authorList>
    </citation>
    <scope>NUCLEOTIDE SEQUENCE [LARGE SCALE GENOMIC DNA]</scope>
    <source>
        <strain evidence="2 3">ONT-3</strain>
    </source>
</reference>
<dbReference type="PROSITE" id="PS51257">
    <property type="entry name" value="PROKAR_LIPOPROTEIN"/>
    <property type="match status" value="1"/>
</dbReference>